<dbReference type="Pfam" id="PF00069">
    <property type="entry name" value="Pkinase"/>
    <property type="match status" value="1"/>
</dbReference>
<dbReference type="InterPro" id="IPR017441">
    <property type="entry name" value="Protein_kinase_ATP_BS"/>
</dbReference>
<keyword evidence="6 11" id="KW-0547">Nucleotide-binding</keyword>
<dbReference type="FunFam" id="3.30.200.20:FF:000524">
    <property type="entry name" value="Non-specific serine/threonine protein kinase"/>
    <property type="match status" value="1"/>
</dbReference>
<evidence type="ECO:0000256" key="9">
    <source>
        <dbReference type="ARBA" id="ARBA00047899"/>
    </source>
</evidence>
<dbReference type="GO" id="GO:0035091">
    <property type="term" value="F:phosphatidylinositol binding"/>
    <property type="evidence" value="ECO:0007669"/>
    <property type="project" value="InterPro"/>
</dbReference>
<evidence type="ECO:0000256" key="2">
    <source>
        <dbReference type="ARBA" id="ARBA00012513"/>
    </source>
</evidence>
<dbReference type="InterPro" id="IPR017892">
    <property type="entry name" value="Pkinase_C"/>
</dbReference>
<dbReference type="InterPro" id="IPR000961">
    <property type="entry name" value="AGC-kinase_C"/>
</dbReference>
<dbReference type="InterPro" id="IPR008271">
    <property type="entry name" value="Ser/Thr_kinase_AS"/>
</dbReference>
<dbReference type="GO" id="GO:0005524">
    <property type="term" value="F:ATP binding"/>
    <property type="evidence" value="ECO:0007669"/>
    <property type="project" value="UniProtKB-UniRule"/>
</dbReference>
<feature type="domain" description="Protein kinase" evidence="12">
    <location>
        <begin position="328"/>
        <end position="586"/>
    </location>
</feature>
<dbReference type="InterPro" id="IPR045270">
    <property type="entry name" value="STKc_AGC"/>
</dbReference>
<dbReference type="PROSITE" id="PS50011">
    <property type="entry name" value="PROTEIN_KINASE_DOM"/>
    <property type="match status" value="1"/>
</dbReference>
<keyword evidence="15" id="KW-1185">Reference proteome</keyword>
<dbReference type="Gene3D" id="3.30.200.20">
    <property type="entry name" value="Phosphorylase Kinase, domain 1"/>
    <property type="match status" value="1"/>
</dbReference>
<keyword evidence="4" id="KW-0597">Phosphoprotein</keyword>
<dbReference type="AlphaFoldDB" id="A0AAD3CZ89"/>
<gene>
    <name evidence="14" type="ORF">CTEN210_11203</name>
</gene>
<dbReference type="Pfam" id="PF00433">
    <property type="entry name" value="Pkinase_C"/>
    <property type="match status" value="1"/>
</dbReference>
<name>A0AAD3CZ89_9STRA</name>
<dbReference type="SUPFAM" id="SSF56112">
    <property type="entry name" value="Protein kinase-like (PK-like)"/>
    <property type="match status" value="1"/>
</dbReference>
<proteinExistence type="inferred from homology"/>
<dbReference type="CDD" id="cd05123">
    <property type="entry name" value="STKc_AGC"/>
    <property type="match status" value="1"/>
</dbReference>
<evidence type="ECO:0000256" key="3">
    <source>
        <dbReference type="ARBA" id="ARBA00022527"/>
    </source>
</evidence>
<dbReference type="SMART" id="SM00133">
    <property type="entry name" value="S_TK_X"/>
    <property type="match status" value="1"/>
</dbReference>
<keyword evidence="8 11" id="KW-0067">ATP-binding</keyword>
<dbReference type="Proteomes" id="UP001054902">
    <property type="component" value="Unassembled WGS sequence"/>
</dbReference>
<dbReference type="GO" id="GO:0004674">
    <property type="term" value="F:protein serine/threonine kinase activity"/>
    <property type="evidence" value="ECO:0007669"/>
    <property type="project" value="UniProtKB-KW"/>
</dbReference>
<accession>A0AAD3CZ89</accession>
<evidence type="ECO:0000256" key="5">
    <source>
        <dbReference type="ARBA" id="ARBA00022679"/>
    </source>
</evidence>
<organism evidence="14 15">
    <name type="scientific">Chaetoceros tenuissimus</name>
    <dbReference type="NCBI Taxonomy" id="426638"/>
    <lineage>
        <taxon>Eukaryota</taxon>
        <taxon>Sar</taxon>
        <taxon>Stramenopiles</taxon>
        <taxon>Ochrophyta</taxon>
        <taxon>Bacillariophyta</taxon>
        <taxon>Coscinodiscophyceae</taxon>
        <taxon>Chaetocerotophycidae</taxon>
        <taxon>Chaetocerotales</taxon>
        <taxon>Chaetocerotaceae</taxon>
        <taxon>Chaetoceros</taxon>
    </lineage>
</organism>
<evidence type="ECO:0000256" key="6">
    <source>
        <dbReference type="ARBA" id="ARBA00022741"/>
    </source>
</evidence>
<dbReference type="InterPro" id="IPR011009">
    <property type="entry name" value="Kinase-like_dom_sf"/>
</dbReference>
<feature type="binding site" evidence="11">
    <location>
        <position position="357"/>
    </location>
    <ligand>
        <name>ATP</name>
        <dbReference type="ChEBI" id="CHEBI:30616"/>
    </ligand>
</feature>
<evidence type="ECO:0000259" key="13">
    <source>
        <dbReference type="PROSITE" id="PS51285"/>
    </source>
</evidence>
<reference evidence="14 15" key="1">
    <citation type="journal article" date="2021" name="Sci. Rep.">
        <title>The genome of the diatom Chaetoceros tenuissimus carries an ancient integrated fragment of an extant virus.</title>
        <authorList>
            <person name="Hongo Y."/>
            <person name="Kimura K."/>
            <person name="Takaki Y."/>
            <person name="Yoshida Y."/>
            <person name="Baba S."/>
            <person name="Kobayashi G."/>
            <person name="Nagasaki K."/>
            <person name="Hano T."/>
            <person name="Tomaru Y."/>
        </authorList>
    </citation>
    <scope>NUCLEOTIDE SEQUENCE [LARGE SCALE GENOMIC DNA]</scope>
    <source>
        <strain evidence="14 15">NIES-3715</strain>
    </source>
</reference>
<evidence type="ECO:0000256" key="7">
    <source>
        <dbReference type="ARBA" id="ARBA00022777"/>
    </source>
</evidence>
<comment type="catalytic activity">
    <reaction evidence="10">
        <text>L-seryl-[protein] + ATP = O-phospho-L-seryl-[protein] + ADP + H(+)</text>
        <dbReference type="Rhea" id="RHEA:17989"/>
        <dbReference type="Rhea" id="RHEA-COMP:9863"/>
        <dbReference type="Rhea" id="RHEA-COMP:11604"/>
        <dbReference type="ChEBI" id="CHEBI:15378"/>
        <dbReference type="ChEBI" id="CHEBI:29999"/>
        <dbReference type="ChEBI" id="CHEBI:30616"/>
        <dbReference type="ChEBI" id="CHEBI:83421"/>
        <dbReference type="ChEBI" id="CHEBI:456216"/>
        <dbReference type="EC" id="2.7.11.1"/>
    </reaction>
</comment>
<evidence type="ECO:0000256" key="8">
    <source>
        <dbReference type="ARBA" id="ARBA00022840"/>
    </source>
</evidence>
<evidence type="ECO:0000259" key="12">
    <source>
        <dbReference type="PROSITE" id="PS50011"/>
    </source>
</evidence>
<keyword evidence="5" id="KW-0808">Transferase</keyword>
<evidence type="ECO:0000256" key="4">
    <source>
        <dbReference type="ARBA" id="ARBA00022553"/>
    </source>
</evidence>
<dbReference type="PROSITE" id="PS00108">
    <property type="entry name" value="PROTEIN_KINASE_ST"/>
    <property type="match status" value="1"/>
</dbReference>
<evidence type="ECO:0000256" key="11">
    <source>
        <dbReference type="PROSITE-ProRule" id="PRU10141"/>
    </source>
</evidence>
<sequence>MGENGQNSNNDLQVVISASGRADLNTGQSNGERVASLIHAITISQPVQTWTVIRAHVDFVTLGNALSTVIAGIPQCPTAPLFSQLNLSPNDEVAQIIKVKNEAQQWLSNVLLFPGARESPAVQQFLCYGANTVPPQYQGVNWITTNNASANQRSGTYENSGTNNGTNGADFEMEESMFFGCHDDHHDSEGEVDDEDDDYDPDYFSPTQRYQPTVEEVTQDDMLDLQNNADDVEMIEDVGSFAQSMGASHLGRSLQLQAEMSNYKKNTSTLPQDKREGINIGSKLSKTSPGVSNGGGGIGNAVANAGIDGLSDSFYQKAPVSAPRLDSFKMIKVVGKGSFGKVFLVREIKTQEMFALKVLRKDNIIKRNQVEHTKTERSVLGYVDHPFIVGLKMAFQSKDKLYFVLDYCAGGELFFHLSKVGKFNEHRASFYAAEIVLALEYIHQLDIVYRDLKPENVLLDARGHVRLTDFGLSKEGITNSSSGANSFCGTPEYLAPEILNRQGHGRAVDWWSLGALLYEMLTGLPPFYCRDREKLFEKIRRGHLEYPRSLSARSQTLLRGLLTKDPKHRLGSGHDDAAPIKSHAFFSGTNWEKLMKGEVPPPWDPQVQSSLDTSQFDEEFTSMPIFSPSSYQPAGFGSTPQDNVFEGFTFTNSRFHGPHGDGK</sequence>
<evidence type="ECO:0000313" key="14">
    <source>
        <dbReference type="EMBL" id="GFH54727.1"/>
    </source>
</evidence>
<dbReference type="Gene3D" id="1.10.510.10">
    <property type="entry name" value="Transferase(Phosphotransferase) domain 1"/>
    <property type="match status" value="1"/>
</dbReference>
<dbReference type="PROSITE" id="PS00107">
    <property type="entry name" value="PROTEIN_KINASE_ATP"/>
    <property type="match status" value="1"/>
</dbReference>
<dbReference type="InterPro" id="IPR000719">
    <property type="entry name" value="Prot_kinase_dom"/>
</dbReference>
<feature type="domain" description="AGC-kinase C-terminal" evidence="13">
    <location>
        <begin position="587"/>
        <end position="660"/>
    </location>
</feature>
<protein>
    <recommendedName>
        <fullName evidence="2">non-specific serine/threonine protein kinase</fullName>
        <ecNumber evidence="2">2.7.11.1</ecNumber>
    </recommendedName>
</protein>
<dbReference type="EMBL" id="BLLK01000047">
    <property type="protein sequence ID" value="GFH54727.1"/>
    <property type="molecule type" value="Genomic_DNA"/>
</dbReference>
<evidence type="ECO:0000256" key="1">
    <source>
        <dbReference type="ARBA" id="ARBA00009903"/>
    </source>
</evidence>
<dbReference type="Gene3D" id="3.30.1520.10">
    <property type="entry name" value="Phox-like domain"/>
    <property type="match status" value="1"/>
</dbReference>
<dbReference type="PROSITE" id="PS51285">
    <property type="entry name" value="AGC_KINASE_CTER"/>
    <property type="match status" value="1"/>
</dbReference>
<evidence type="ECO:0000256" key="10">
    <source>
        <dbReference type="ARBA" id="ARBA00048679"/>
    </source>
</evidence>
<comment type="similarity">
    <text evidence="1">Belongs to the protein kinase superfamily. AGC Ser/Thr protein kinase family.</text>
</comment>
<dbReference type="InterPro" id="IPR036871">
    <property type="entry name" value="PX_dom_sf"/>
</dbReference>
<keyword evidence="7" id="KW-0418">Kinase</keyword>
<keyword evidence="3" id="KW-0723">Serine/threonine-protein kinase</keyword>
<dbReference type="EC" id="2.7.11.1" evidence="2"/>
<comment type="caution">
    <text evidence="14">The sequence shown here is derived from an EMBL/GenBank/DDBJ whole genome shotgun (WGS) entry which is preliminary data.</text>
</comment>
<dbReference type="SMART" id="SM00220">
    <property type="entry name" value="S_TKc"/>
    <property type="match status" value="1"/>
</dbReference>
<dbReference type="SUPFAM" id="SSF64268">
    <property type="entry name" value="PX domain"/>
    <property type="match status" value="1"/>
</dbReference>
<evidence type="ECO:0000313" key="15">
    <source>
        <dbReference type="Proteomes" id="UP001054902"/>
    </source>
</evidence>
<dbReference type="FunFam" id="1.10.510.10:FF:000008">
    <property type="entry name" value="Non-specific serine/threonine protein kinase"/>
    <property type="match status" value="1"/>
</dbReference>
<dbReference type="PANTHER" id="PTHR24351">
    <property type="entry name" value="RIBOSOMAL PROTEIN S6 KINASE"/>
    <property type="match status" value="1"/>
</dbReference>
<comment type="catalytic activity">
    <reaction evidence="9">
        <text>L-threonyl-[protein] + ATP = O-phospho-L-threonyl-[protein] + ADP + H(+)</text>
        <dbReference type="Rhea" id="RHEA:46608"/>
        <dbReference type="Rhea" id="RHEA-COMP:11060"/>
        <dbReference type="Rhea" id="RHEA-COMP:11605"/>
        <dbReference type="ChEBI" id="CHEBI:15378"/>
        <dbReference type="ChEBI" id="CHEBI:30013"/>
        <dbReference type="ChEBI" id="CHEBI:30616"/>
        <dbReference type="ChEBI" id="CHEBI:61977"/>
        <dbReference type="ChEBI" id="CHEBI:456216"/>
        <dbReference type="EC" id="2.7.11.1"/>
    </reaction>
</comment>